<comment type="caution">
    <text evidence="3">The sequence shown here is derived from an EMBL/GenBank/DDBJ whole genome shotgun (WGS) entry which is preliminary data.</text>
</comment>
<organism evidence="3 4">
    <name type="scientific">Tritrichomonas foetus</name>
    <dbReference type="NCBI Taxonomy" id="1144522"/>
    <lineage>
        <taxon>Eukaryota</taxon>
        <taxon>Metamonada</taxon>
        <taxon>Parabasalia</taxon>
        <taxon>Tritrichomonadida</taxon>
        <taxon>Tritrichomonadidae</taxon>
        <taxon>Tritrichomonas</taxon>
    </lineage>
</organism>
<evidence type="ECO:0000256" key="1">
    <source>
        <dbReference type="SAM" id="Coils"/>
    </source>
</evidence>
<keyword evidence="4" id="KW-1185">Reference proteome</keyword>
<dbReference type="GeneID" id="94846874"/>
<name>A0A1J4J7C2_9EUKA</name>
<dbReference type="AlphaFoldDB" id="A0A1J4J7C2"/>
<feature type="region of interest" description="Disordered" evidence="2">
    <location>
        <begin position="1"/>
        <end position="24"/>
    </location>
</feature>
<dbReference type="PANTHER" id="PTHR23159">
    <property type="entry name" value="CENTROSOMAL PROTEIN 2"/>
    <property type="match status" value="1"/>
</dbReference>
<feature type="coiled-coil region" evidence="1">
    <location>
        <begin position="101"/>
        <end position="135"/>
    </location>
</feature>
<dbReference type="RefSeq" id="XP_068348259.1">
    <property type="nucleotide sequence ID" value="XM_068512170.1"/>
</dbReference>
<dbReference type="OrthoDB" id="10667533at2759"/>
<dbReference type="VEuPathDB" id="TrichDB:TRFO_38640"/>
<evidence type="ECO:0000313" key="3">
    <source>
        <dbReference type="EMBL" id="OHS95122.1"/>
    </source>
</evidence>
<feature type="compositionally biased region" description="Polar residues" evidence="2">
    <location>
        <begin position="1"/>
        <end position="17"/>
    </location>
</feature>
<reference evidence="3" key="1">
    <citation type="submission" date="2016-10" db="EMBL/GenBank/DDBJ databases">
        <authorList>
            <person name="Benchimol M."/>
            <person name="Almeida L.G."/>
            <person name="Vasconcelos A.T."/>
            <person name="Perreira-Neves A."/>
            <person name="Rosa I.A."/>
            <person name="Tasca T."/>
            <person name="Bogo M.R."/>
            <person name="de Souza W."/>
        </authorList>
    </citation>
    <scope>NUCLEOTIDE SEQUENCE [LARGE SCALE GENOMIC DNA]</scope>
    <source>
        <strain evidence="3">K</strain>
    </source>
</reference>
<feature type="compositionally biased region" description="Basic residues" evidence="2">
    <location>
        <begin position="702"/>
        <end position="712"/>
    </location>
</feature>
<feature type="coiled-coil region" evidence="1">
    <location>
        <begin position="771"/>
        <end position="1004"/>
    </location>
</feature>
<keyword evidence="1" id="KW-0175">Coiled coil</keyword>
<dbReference type="Gene3D" id="1.10.287.1490">
    <property type="match status" value="1"/>
</dbReference>
<evidence type="ECO:0000313" key="4">
    <source>
        <dbReference type="Proteomes" id="UP000179807"/>
    </source>
</evidence>
<feature type="coiled-coil region" evidence="1">
    <location>
        <begin position="161"/>
        <end position="195"/>
    </location>
</feature>
<feature type="coiled-coil region" evidence="1">
    <location>
        <begin position="224"/>
        <end position="378"/>
    </location>
</feature>
<dbReference type="Proteomes" id="UP000179807">
    <property type="component" value="Unassembled WGS sequence"/>
</dbReference>
<proteinExistence type="predicted"/>
<accession>A0A1J4J7C2</accession>
<evidence type="ECO:0000256" key="2">
    <source>
        <dbReference type="SAM" id="MobiDB-lite"/>
    </source>
</evidence>
<feature type="region of interest" description="Disordered" evidence="2">
    <location>
        <begin position="697"/>
        <end position="725"/>
    </location>
</feature>
<protein>
    <submittedName>
        <fullName evidence="3">Uncharacterized protein</fullName>
    </submittedName>
</protein>
<gene>
    <name evidence="3" type="ORF">TRFO_38640</name>
</gene>
<sequence>MESKYNQNSKNLTNELNNVRREEQNTKKDLIAAVRNLESKLEEQNSKNAELNKINNQLKKQIESFLNTVSSKTQQKVTNMNEAATLYTELYSSSESASDKIKYLESENSSLLSQLDEATEKMKNSAKEAVKLRKRLKKTVYSNSSLIENEDMLKEIAHKMNKSHEKELKEAQSIISEQKEQISQLQTAINQTKKAKINRDFENNNNNYFNNNNFNNNMNTNSNNEIYETDIAILESKLKTTEQLVNDKNDAIHTLQETVDELKEKVNDLSDQLQESQVTVVAHAETIKSLHEKIKQAKLSMQSLKDEICSKDTEIQEYDTTVHELQLKINELESEKQQAALNKPKLVNEPVKLLKEKISLFETRVESLEELLDSQNNEICILHEQRKEMISKLLQIDNFFQLNEALVSDLVKTNNDLINENKQIKNDFKANQKHEQHIFNKAIDDILEIVPSEVTHMLTNEIRYYNQMNQNDNNNICDTKNSTDNKNKKDYDFEPANILVKIVKILVGYSDQILEETRVNQNSQLIDEMNKKYSALMNHLQNSVKILRSFANSQAQNADDLSRNELLASCARIGKFIQEKKIEIPIEDFKPSIFEPRDLNDPQKVADVFLDFVSEEKLRNSPIAELFTLFMCVVQVNQILVNNIDSNRSALEQAGRISQLQDSQQQQIHELETFKGEQETINKSLLPYLQKFIEKPMDKKNNSNRKSPKKNKNSTNSKNSQGVKNNQNKLTNLFNFVDEDEETLNIENYNDVANFIISNININDILPLHKTKQLISKIDDFEKQIDFVTNELEKKQESTSMSRAQFCKKADIMVEQLQKQIIQQNKANEAEKNKLTAQLNEAKRLLDKAHISYDSNMKKIERKLQKRDNLITSLRNENESLTQQSINYQNQLSQQQSQVDEENDAMSSLRTQLRTMAEKLQKMTEHKQHYKQRLMEADTAKISILNDLKTRNEDLSKKYAETITKMETELAETRESLANAQKEIEEFEQKKQELVLANAKLKLSERTTTLKLNAAQEALQRERTAYEARSSSLALALKAKSDAIVASGQENEGLILNLLAKIMIEEFDVTPENGDDIKLLMHEVEDALENRKDERFAICDALKLRRILRLHSKESLIDIFKNFERETQNSKRQCVQAIDEAKTANNTISQMTRDCQRMERAVSELNEWISWSRTMVRQVSDTIGMNPPVNEIRFILEEALLASLGQKDIRRKVDILRAEKKMLLSHKPILVKSPYKEQTRSARPIILAMIFTKRLQVFSGNIPAKFNTQ</sequence>
<dbReference type="PANTHER" id="PTHR23159:SF31">
    <property type="entry name" value="CENTROSOME-ASSOCIATED PROTEIN CEP250 ISOFORM X1"/>
    <property type="match status" value="1"/>
</dbReference>
<dbReference type="EMBL" id="MLAK01001261">
    <property type="protein sequence ID" value="OHS95122.1"/>
    <property type="molecule type" value="Genomic_DNA"/>
</dbReference>